<comment type="similarity">
    <text evidence="2">Belongs to the TerC family.</text>
</comment>
<proteinExistence type="inferred from homology"/>
<feature type="transmembrane region" description="Helical" evidence="6">
    <location>
        <begin position="37"/>
        <end position="56"/>
    </location>
</feature>
<accession>A0ABZ0UPC7</accession>
<dbReference type="PANTHER" id="PTHR30238:SF0">
    <property type="entry name" value="THYLAKOID MEMBRANE PROTEIN TERC, CHLOROPLASTIC"/>
    <property type="match status" value="1"/>
</dbReference>
<dbReference type="NCBIfam" id="TIGR03718">
    <property type="entry name" value="R_switched_Alx"/>
    <property type="match status" value="1"/>
</dbReference>
<dbReference type="InterPro" id="IPR022369">
    <property type="entry name" value="Integral_membrane_TerC_rswitch"/>
</dbReference>
<evidence type="ECO:0000256" key="2">
    <source>
        <dbReference type="ARBA" id="ARBA00007511"/>
    </source>
</evidence>
<dbReference type="InterPro" id="IPR005496">
    <property type="entry name" value="Integral_membrane_TerC"/>
</dbReference>
<sequence length="308" mass="34725">MFPSYYWVSLIAILVLSVFVDLGVASRNSKQLSMLKALALSSLWVMLAATIGSVIYLHAGVDMAVEFVAAYCIELSLSVDNVFVFILIFKYFDIEPRFQHKVLFIGGLGAIVLRLLMLTCGFYIINMFEWVFLLFGFLLIYSGYKLPFMNSYDSSTMDDNLVIRITKRYFNYSQDNKGGVLYFHKDKKLFITPLALALLMIEKADLVFAMDSVPAVLAITKDPFIAFSSNILAILGLRSMYFVMSNAIQKFKYLKYGIGGMLVYIGAKMILGFFGVHFSNYISILVTVIFIALSVIFSMIMKVGSVHK</sequence>
<keyword evidence="8" id="KW-1185">Reference proteome</keyword>
<dbReference type="PANTHER" id="PTHR30238">
    <property type="entry name" value="MEMBRANE BOUND PREDICTED REDOX MODULATOR"/>
    <property type="match status" value="1"/>
</dbReference>
<organism evidence="7 8">
    <name type="scientific">Candidatus Bandiella euplotis</name>
    <dbReference type="NCBI Taxonomy" id="1664265"/>
    <lineage>
        <taxon>Bacteria</taxon>
        <taxon>Pseudomonadati</taxon>
        <taxon>Pseudomonadota</taxon>
        <taxon>Alphaproteobacteria</taxon>
        <taxon>Rickettsiales</taxon>
        <taxon>Candidatus Midichloriaceae</taxon>
        <taxon>Candidatus Bandiella</taxon>
    </lineage>
</organism>
<dbReference type="RefSeq" id="WP_323732545.1">
    <property type="nucleotide sequence ID" value="NZ_CP110820.1"/>
</dbReference>
<evidence type="ECO:0000313" key="7">
    <source>
        <dbReference type="EMBL" id="WPX96854.1"/>
    </source>
</evidence>
<keyword evidence="3 6" id="KW-0812">Transmembrane</keyword>
<protein>
    <submittedName>
        <fullName evidence="7">TerC/Alx family metal homeostasis membrane protein</fullName>
    </submittedName>
</protein>
<name>A0ABZ0UPC7_9RICK</name>
<comment type="subcellular location">
    <subcellularLocation>
        <location evidence="1">Membrane</location>
        <topology evidence="1">Multi-pass membrane protein</topology>
    </subcellularLocation>
</comment>
<feature type="transmembrane region" description="Helical" evidence="6">
    <location>
        <begin position="281"/>
        <end position="301"/>
    </location>
</feature>
<dbReference type="Proteomes" id="UP001327219">
    <property type="component" value="Chromosome"/>
</dbReference>
<dbReference type="EMBL" id="CP110820">
    <property type="protein sequence ID" value="WPX96854.1"/>
    <property type="molecule type" value="Genomic_DNA"/>
</dbReference>
<feature type="transmembrane region" description="Helical" evidence="6">
    <location>
        <begin position="68"/>
        <end position="90"/>
    </location>
</feature>
<evidence type="ECO:0000313" key="8">
    <source>
        <dbReference type="Proteomes" id="UP001327219"/>
    </source>
</evidence>
<dbReference type="Pfam" id="PF03741">
    <property type="entry name" value="TerC"/>
    <property type="match status" value="1"/>
</dbReference>
<feature type="transmembrane region" description="Helical" evidence="6">
    <location>
        <begin position="256"/>
        <end position="275"/>
    </location>
</feature>
<feature type="transmembrane region" description="Helical" evidence="6">
    <location>
        <begin position="189"/>
        <end position="209"/>
    </location>
</feature>
<feature type="transmembrane region" description="Helical" evidence="6">
    <location>
        <begin position="6"/>
        <end position="25"/>
    </location>
</feature>
<evidence type="ECO:0000256" key="4">
    <source>
        <dbReference type="ARBA" id="ARBA00022989"/>
    </source>
</evidence>
<reference evidence="7 8" key="1">
    <citation type="submission" date="2022-11" db="EMBL/GenBank/DDBJ databases">
        <title>Host association and intracellularity evolved multiple times independently in the Rickettsiales.</title>
        <authorList>
            <person name="Castelli M."/>
            <person name="Nardi T."/>
            <person name="Gammuto L."/>
            <person name="Bellinzona G."/>
            <person name="Sabaneyeva E."/>
            <person name="Potekhin A."/>
            <person name="Serra V."/>
            <person name="Petroni G."/>
            <person name="Sassera D."/>
        </authorList>
    </citation>
    <scope>NUCLEOTIDE SEQUENCE [LARGE SCALE GENOMIC DNA]</scope>
    <source>
        <strain evidence="7 8">NDG2</strain>
    </source>
</reference>
<evidence type="ECO:0000256" key="6">
    <source>
        <dbReference type="SAM" id="Phobius"/>
    </source>
</evidence>
<evidence type="ECO:0000256" key="1">
    <source>
        <dbReference type="ARBA" id="ARBA00004141"/>
    </source>
</evidence>
<feature type="transmembrane region" description="Helical" evidence="6">
    <location>
        <begin position="102"/>
        <end position="124"/>
    </location>
</feature>
<gene>
    <name evidence="7" type="ORF">Bandiella_00986</name>
</gene>
<feature type="transmembrane region" description="Helical" evidence="6">
    <location>
        <begin position="224"/>
        <end position="244"/>
    </location>
</feature>
<evidence type="ECO:0000256" key="5">
    <source>
        <dbReference type="ARBA" id="ARBA00023136"/>
    </source>
</evidence>
<evidence type="ECO:0000256" key="3">
    <source>
        <dbReference type="ARBA" id="ARBA00022692"/>
    </source>
</evidence>
<keyword evidence="5 6" id="KW-0472">Membrane</keyword>
<feature type="transmembrane region" description="Helical" evidence="6">
    <location>
        <begin position="130"/>
        <end position="148"/>
    </location>
</feature>
<keyword evidence="4 6" id="KW-1133">Transmembrane helix</keyword>